<sequence length="406" mass="44280">MQRHRMVALDVPFTRSQISSASAGNPRVISQIATTKRGFEPQTLVICIARSHLLSTASTEDRQRPRRFSDADQLPSNTGPETLAVRSRDGSRWLPKPAEQTEIHGSRNRAGSSLLAPGTSQDADLSNSSSPNETSNPHNCLSATCSLNEVFQTTELLELILSFIETKDILAQRLTSKQWASTIVASPQLRLHFFYYPQFTRPADEFILLPLSLPGLHIQQGEPLHLGRWIHVSMTEAAAKAISPFDSAPKKRLRSRSFFEGVRGGLGPGAGSSSDQWPKAEQHAINYSTGTARIGALQYKDLFVAQPPVVGMQAFIYTDSPSLSENDAEELAKQPCARAKLSCDAGVTLGFLAETAQSLLRSRQAEPTSSASAQNVRVVFKAIVSFTKGESAPRKRGASRRISRIG</sequence>
<name>A0A3M7HE51_HORWE</name>
<evidence type="ECO:0000313" key="2">
    <source>
        <dbReference type="EMBL" id="RMZ11681.1"/>
    </source>
</evidence>
<accession>A0A3M7HE51</accession>
<evidence type="ECO:0000256" key="1">
    <source>
        <dbReference type="SAM" id="MobiDB-lite"/>
    </source>
</evidence>
<dbReference type="Proteomes" id="UP000280598">
    <property type="component" value="Unassembled WGS sequence"/>
</dbReference>
<protein>
    <recommendedName>
        <fullName evidence="4">F-box domain-containing protein</fullName>
    </recommendedName>
</protein>
<feature type="region of interest" description="Disordered" evidence="1">
    <location>
        <begin position="56"/>
        <end position="138"/>
    </location>
</feature>
<feature type="compositionally biased region" description="Basic and acidic residues" evidence="1">
    <location>
        <begin position="59"/>
        <end position="70"/>
    </location>
</feature>
<comment type="caution">
    <text evidence="2">The sequence shown here is derived from an EMBL/GenBank/DDBJ whole genome shotgun (WGS) entry which is preliminary data.</text>
</comment>
<organism evidence="2 3">
    <name type="scientific">Hortaea werneckii</name>
    <name type="common">Black yeast</name>
    <name type="synonym">Cladosporium werneckii</name>
    <dbReference type="NCBI Taxonomy" id="91943"/>
    <lineage>
        <taxon>Eukaryota</taxon>
        <taxon>Fungi</taxon>
        <taxon>Dikarya</taxon>
        <taxon>Ascomycota</taxon>
        <taxon>Pezizomycotina</taxon>
        <taxon>Dothideomycetes</taxon>
        <taxon>Dothideomycetidae</taxon>
        <taxon>Mycosphaerellales</taxon>
        <taxon>Teratosphaeriaceae</taxon>
        <taxon>Hortaea</taxon>
    </lineage>
</organism>
<gene>
    <name evidence="2" type="ORF">D0860_03288</name>
</gene>
<reference evidence="2 3" key="1">
    <citation type="journal article" date="2018" name="BMC Genomics">
        <title>Genomic evidence for intraspecific hybridization in a clonal and extremely halotolerant yeast.</title>
        <authorList>
            <person name="Gostincar C."/>
            <person name="Stajich J.E."/>
            <person name="Zupancic J."/>
            <person name="Zalar P."/>
            <person name="Gunde-Cimerman N."/>
        </authorList>
    </citation>
    <scope>NUCLEOTIDE SEQUENCE [LARGE SCALE GENOMIC DNA]</scope>
    <source>
        <strain evidence="2 3">EXF-562</strain>
    </source>
</reference>
<evidence type="ECO:0008006" key="4">
    <source>
        <dbReference type="Google" id="ProtNLM"/>
    </source>
</evidence>
<dbReference type="AlphaFoldDB" id="A0A3M7HE51"/>
<feature type="compositionally biased region" description="Low complexity" evidence="1">
    <location>
        <begin position="126"/>
        <end position="138"/>
    </location>
</feature>
<dbReference type="EMBL" id="QWIS01000050">
    <property type="protein sequence ID" value="RMZ11681.1"/>
    <property type="molecule type" value="Genomic_DNA"/>
</dbReference>
<evidence type="ECO:0000313" key="3">
    <source>
        <dbReference type="Proteomes" id="UP000280598"/>
    </source>
</evidence>
<proteinExistence type="predicted"/>
<dbReference type="SUPFAM" id="SSF81383">
    <property type="entry name" value="F-box domain"/>
    <property type="match status" value="1"/>
</dbReference>
<dbReference type="InterPro" id="IPR036047">
    <property type="entry name" value="F-box-like_dom_sf"/>
</dbReference>